<dbReference type="GO" id="GO:0005315">
    <property type="term" value="F:phosphate transmembrane transporter activity"/>
    <property type="evidence" value="ECO:0007669"/>
    <property type="project" value="InterPro"/>
</dbReference>
<evidence type="ECO:0000256" key="3">
    <source>
        <dbReference type="ARBA" id="ARBA00022592"/>
    </source>
</evidence>
<evidence type="ECO:0000256" key="2">
    <source>
        <dbReference type="ARBA" id="ARBA00022448"/>
    </source>
</evidence>
<feature type="transmembrane region" description="Helical" evidence="7">
    <location>
        <begin position="346"/>
        <end position="365"/>
    </location>
</feature>
<comment type="function">
    <text evidence="7">Sodium-phosphate symporter.</text>
</comment>
<keyword evidence="3 7" id="KW-0592">Phosphate transport</keyword>
<feature type="transmembrane region" description="Helical" evidence="7">
    <location>
        <begin position="7"/>
        <end position="27"/>
    </location>
</feature>
<feature type="transmembrane region" description="Helical" evidence="7">
    <location>
        <begin position="213"/>
        <end position="238"/>
    </location>
</feature>
<organism evidence="8">
    <name type="scientific">Blastocystis hominis</name>
    <dbReference type="NCBI Taxonomy" id="12968"/>
    <lineage>
        <taxon>Eukaryota</taxon>
        <taxon>Sar</taxon>
        <taxon>Stramenopiles</taxon>
        <taxon>Bigyra</taxon>
        <taxon>Opalozoa</taxon>
        <taxon>Opalinata</taxon>
        <taxon>Blastocystidae</taxon>
        <taxon>Blastocystis</taxon>
    </lineage>
</organism>
<dbReference type="OrthoDB" id="9987145at2759"/>
<gene>
    <name evidence="8" type="ORF">GSBLH_T00000464001</name>
</gene>
<keyword evidence="5 7" id="KW-1133">Transmembrane helix</keyword>
<feature type="transmembrane region" description="Helical" evidence="7">
    <location>
        <begin position="437"/>
        <end position="462"/>
    </location>
</feature>
<dbReference type="Gene3D" id="3.40.50.1820">
    <property type="entry name" value="alpha/beta hydrolase"/>
    <property type="match status" value="1"/>
</dbReference>
<dbReference type="PANTHER" id="PTHR11101:SF80">
    <property type="entry name" value="PHOSPHATE TRANSPORTER"/>
    <property type="match status" value="1"/>
</dbReference>
<dbReference type="RefSeq" id="XP_012894130.1">
    <property type="nucleotide sequence ID" value="XM_013038676.1"/>
</dbReference>
<dbReference type="InterPro" id="IPR001204">
    <property type="entry name" value="Phos_transporter"/>
</dbReference>
<accession>D8LW93</accession>
<feature type="transmembrane region" description="Helical" evidence="7">
    <location>
        <begin position="386"/>
        <end position="406"/>
    </location>
</feature>
<dbReference type="Pfam" id="PF01384">
    <property type="entry name" value="PHO4"/>
    <property type="match status" value="1"/>
</dbReference>
<feature type="transmembrane region" description="Helical" evidence="7">
    <location>
        <begin position="47"/>
        <end position="67"/>
    </location>
</feature>
<evidence type="ECO:0000256" key="7">
    <source>
        <dbReference type="RuleBase" id="RU363058"/>
    </source>
</evidence>
<evidence type="ECO:0000313" key="9">
    <source>
        <dbReference type="Proteomes" id="UP000008312"/>
    </source>
</evidence>
<dbReference type="GeneID" id="24917773"/>
<dbReference type="Pfam" id="PF09752">
    <property type="entry name" value="ABHD18"/>
    <property type="match status" value="1"/>
</dbReference>
<keyword evidence="6 7" id="KW-0472">Membrane</keyword>
<dbReference type="AlphaFoldDB" id="D8LW93"/>
<proteinExistence type="inferred from homology"/>
<keyword evidence="9" id="KW-1185">Reference proteome</keyword>
<keyword evidence="4 7" id="KW-0812">Transmembrane</keyword>
<dbReference type="PANTHER" id="PTHR11101">
    <property type="entry name" value="PHOSPHATE TRANSPORTER"/>
    <property type="match status" value="1"/>
</dbReference>
<feature type="transmembrane region" description="Helical" evidence="7">
    <location>
        <begin position="181"/>
        <end position="201"/>
    </location>
</feature>
<dbReference type="InterPro" id="IPR019149">
    <property type="entry name" value="ABHD18"/>
</dbReference>
<feature type="transmembrane region" description="Helical" evidence="7">
    <location>
        <begin position="115"/>
        <end position="133"/>
    </location>
</feature>
<dbReference type="GO" id="GO:0016020">
    <property type="term" value="C:membrane"/>
    <property type="evidence" value="ECO:0007669"/>
    <property type="project" value="UniProtKB-SubCell"/>
</dbReference>
<dbReference type="ESTHER" id="blaho-d8lw93">
    <property type="family name" value="ABHD18"/>
</dbReference>
<evidence type="ECO:0000256" key="4">
    <source>
        <dbReference type="ARBA" id="ARBA00022692"/>
    </source>
</evidence>
<evidence type="ECO:0000256" key="1">
    <source>
        <dbReference type="ARBA" id="ARBA00004141"/>
    </source>
</evidence>
<dbReference type="InParanoid" id="D8LW93"/>
<dbReference type="EMBL" id="FN668638">
    <property type="protein sequence ID" value="CBK20082.2"/>
    <property type="molecule type" value="Genomic_DNA"/>
</dbReference>
<dbReference type="InterPro" id="IPR029058">
    <property type="entry name" value="AB_hydrolase_fold"/>
</dbReference>
<comment type="similarity">
    <text evidence="7">Belongs to the inorganic phosphate transporter (PiT) (TC 2.A.20) family.</text>
</comment>
<dbReference type="Proteomes" id="UP000008312">
    <property type="component" value="Unassembled WGS sequence"/>
</dbReference>
<name>D8LW93_BLAHO</name>
<protein>
    <recommendedName>
        <fullName evidence="7">Phosphate transporter</fullName>
    </recommendedName>
</protein>
<feature type="transmembrane region" description="Helical" evidence="7">
    <location>
        <begin position="87"/>
        <end position="109"/>
    </location>
</feature>
<dbReference type="FunCoup" id="D8LW93">
    <property type="interactions" value="51"/>
</dbReference>
<evidence type="ECO:0000313" key="8">
    <source>
        <dbReference type="EMBL" id="CBK20082.2"/>
    </source>
</evidence>
<dbReference type="SUPFAM" id="SSF53474">
    <property type="entry name" value="alpha/beta-Hydrolases"/>
    <property type="match status" value="1"/>
</dbReference>
<reference evidence="8" key="1">
    <citation type="submission" date="2010-02" db="EMBL/GenBank/DDBJ databases">
        <title>Sequencing and annotation of the Blastocystis hominis genome.</title>
        <authorList>
            <person name="Wincker P."/>
        </authorList>
    </citation>
    <scope>NUCLEOTIDE SEQUENCE</scope>
    <source>
        <strain evidence="8">Singapore isolate B</strain>
    </source>
</reference>
<feature type="transmembrane region" description="Helical" evidence="7">
    <location>
        <begin position="145"/>
        <end position="166"/>
    </location>
</feature>
<sequence>MAVLEEYLWIPICCSVVAFFSAFGIGANDVANAFATSVGSKALTIKQAILIAAVMEFSGAFLLGGNVASTIMKGITEPSYFKDEPQILMFGMMCVLLGVAIWLIVATLYGLPVSTTHSCIGGIIGMAVVSKGFKAVNWRAVGNVGLSWIIAPIVSALLSTSIFLVIRKFILRAKNTVNRAFAAYSPIVGFTIALNVFLVLFTSESLHLDLSLWVLILICLGIGAICSLVVQLILLPYIRFHVHSEIETNLLPVSNENGEAEKESEAKKEVESISDKVQISDAVAEIHRNAEEFNPSTEKLFTYLQILTAIFNSFAHGANDVANSIGPFAACIAIYETGNVMADANVPALTLVVGGFGIVIGLVCLGYKVMASMGMNMVKVTPSRGFTIEIGAALVILVGSALGLPLSTTHCKVGSTVGVGLAEGKNGVNWKLVYEVFAGWIITIFICALSTGLVVWLALHFLSICTVCSTRHFGFQDWSRSLSLIMYSFIEKLNPAVKFLGKLTKNEHYKYIDLVLCKLRNPWSGFFTAGWGDIDLVDRLDEGLLLLKEETANKVHPPPININLTAPEINEEDEVIIQDGQFKTVSRYREYLPVESEQVYIRIIKPLSWGRLDPPHKPMVLILPGTGEKGFGRRYDGVSVPLARLGIGSIILEGPFYGRRKPKKQNGCKLRHVSDLPLLGAATIEESRSLLYYLREQGLGPLVVGGISMGGLHAAMVAALTAFPLGTASLVGPPSAVPVFTSGLMANLIPWKRLDKDAHYYNLADRLKNRYFDVDKPKMDKAHELMGRFLRITNIENFDPPMVPEAAIFATAKRDRYVPFELVETQMKELNQRWEGSEVDLCVCVGKS</sequence>
<keyword evidence="2 7" id="KW-0813">Transport</keyword>
<evidence type="ECO:0000256" key="6">
    <source>
        <dbReference type="ARBA" id="ARBA00023136"/>
    </source>
</evidence>
<comment type="subcellular location">
    <subcellularLocation>
        <location evidence="1 7">Membrane</location>
        <topology evidence="1 7">Multi-pass membrane protein</topology>
    </subcellularLocation>
</comment>
<dbReference type="GO" id="GO:0035435">
    <property type="term" value="P:phosphate ion transmembrane transport"/>
    <property type="evidence" value="ECO:0007669"/>
    <property type="project" value="TreeGrafter"/>
</dbReference>
<evidence type="ECO:0000256" key="5">
    <source>
        <dbReference type="ARBA" id="ARBA00022989"/>
    </source>
</evidence>